<dbReference type="InterPro" id="IPR036388">
    <property type="entry name" value="WH-like_DNA-bd_sf"/>
</dbReference>
<dbReference type="Proteomes" id="UP000292223">
    <property type="component" value="Unassembled WGS sequence"/>
</dbReference>
<gene>
    <name evidence="5" type="ORF">EGW16_09010</name>
    <name evidence="6" type="ORF">EU507_09720</name>
</gene>
<evidence type="ECO:0000256" key="1">
    <source>
        <dbReference type="ARBA" id="ARBA00023015"/>
    </source>
</evidence>
<dbReference type="Gene3D" id="1.10.10.10">
    <property type="entry name" value="Winged helix-like DNA-binding domain superfamily/Winged helix DNA-binding domain"/>
    <property type="match status" value="1"/>
</dbReference>
<dbReference type="RefSeq" id="WP_010709104.1">
    <property type="nucleotide sequence ID" value="NZ_CABGTR010000004.1"/>
</dbReference>
<dbReference type="SUPFAM" id="SSF46785">
    <property type="entry name" value="Winged helix' DNA-binding domain"/>
    <property type="match status" value="1"/>
</dbReference>
<dbReference type="InterPro" id="IPR013199">
    <property type="entry name" value="HTH_Mga_DNA-bd_dom"/>
</dbReference>
<dbReference type="PANTHER" id="PTHR30185">
    <property type="entry name" value="CRYPTIC BETA-GLUCOSIDE BGL OPERON ANTITERMINATOR"/>
    <property type="match status" value="1"/>
</dbReference>
<comment type="caution">
    <text evidence="6">The sequence shown here is derived from an EMBL/GenBank/DDBJ whole genome shotgun (WGS) entry which is preliminary data.</text>
</comment>
<evidence type="ECO:0000313" key="5">
    <source>
        <dbReference type="EMBL" id="ROX33235.1"/>
    </source>
</evidence>
<evidence type="ECO:0000313" key="8">
    <source>
        <dbReference type="Proteomes" id="UP000292223"/>
    </source>
</evidence>
<reference evidence="6 8" key="2">
    <citation type="submission" date="2019-02" db="EMBL/GenBank/DDBJ databases">
        <title>From farm to fork: dissemination of Tn554::fexA-optrA in linezolid-resistant Enterococcus faecalis clones from chicken feces and meat in Tunisia.</title>
        <authorList>
            <person name="Tedim A.P."/>
            <person name="Elghaieb H."/>
            <person name="Abbassi M.S."/>
            <person name="Novais C."/>
            <person name="Hassen A."/>
            <person name="Peixe L."/>
            <person name="Freitas A.R."/>
        </authorList>
    </citation>
    <scope>NUCLEOTIDE SEQUENCE [LARGE SCALE GENOMIC DNA]</scope>
    <source>
        <strain evidence="6 8">728T</strain>
    </source>
</reference>
<feature type="domain" description="M protein trans-acting positive regulator (MGA) HTH" evidence="4">
    <location>
        <begin position="5"/>
        <end position="56"/>
    </location>
</feature>
<evidence type="ECO:0000259" key="3">
    <source>
        <dbReference type="Pfam" id="PF05043"/>
    </source>
</evidence>
<dbReference type="Pfam" id="PF08280">
    <property type="entry name" value="HTH_Mga"/>
    <property type="match status" value="1"/>
</dbReference>
<dbReference type="InterPro" id="IPR007737">
    <property type="entry name" value="Mga_HTH"/>
</dbReference>
<proteinExistence type="predicted"/>
<dbReference type="InterPro" id="IPR036390">
    <property type="entry name" value="WH_DNA-bd_sf"/>
</dbReference>
<evidence type="ECO:0000313" key="7">
    <source>
        <dbReference type="Proteomes" id="UP000281488"/>
    </source>
</evidence>
<dbReference type="Proteomes" id="UP000281488">
    <property type="component" value="Unassembled WGS sequence"/>
</dbReference>
<dbReference type="InterPro" id="IPR050661">
    <property type="entry name" value="BglG_antiterminators"/>
</dbReference>
<sequence length="593" mass="69277">MLTFNEQRLLEQLLKEEEFQTFDALASHLGLSVRTVRNLLNKLEPTFQQNHLRLSKKYGVGIKLISEKQSFREISENIHTSIVVRREVLKLMLLFYYRKKVSINQLSQVFFLTKSSVLADLKIVEKELAVYNLKIVRSHQGTELLGHRKDIKSAIIDSVHLVGTAFIFENRAYLSKNQFYCQKILVSEFKNVILSGIRLISIKYSYSFNEDFIQTLVIQLMVDILLFGKQMNEKQSKDGSDPATDFQLYLEQTLGFTFSNQYNPNRIGEYLAACEYRKPQKSSPLHEIAKQVLTSYQDLQQVRMDTSNLIDKIADNIGQIKQRNHYRMSVFHPLLNDLQLNFGKEFIALRFCFLAIEKTVGYVSDDELCFLLVTILNTPQRYKPQLTARLASNGSSEYRQFIKRELQRNLSDVQVFLNEEVSIADWQFIFSKNKQLKKLADDNIKFDVFNKSHLAIVKNETALYKRFKVERGCSIPSIFETISMSNKLSKAKVVEKITERLIEEEVTDFATIEDAFNRDQHQPLIWRKMECAILFMIDPRQLQSQIREFSWSALINWCENNQNNQVRKVVIIVAGKIEEIDFYEIFRRFVSNG</sequence>
<protein>
    <submittedName>
        <fullName evidence="6">HTH domain-containing protein</fullName>
    </submittedName>
</protein>
<keyword evidence="1" id="KW-0805">Transcription regulation</keyword>
<dbReference type="AlphaFoldDB" id="A0A8B3RTD0"/>
<evidence type="ECO:0000313" key="6">
    <source>
        <dbReference type="EMBL" id="RYU31972.1"/>
    </source>
</evidence>
<keyword evidence="2" id="KW-0804">Transcription</keyword>
<feature type="domain" description="Mga helix-turn-helix" evidence="3">
    <location>
        <begin position="88"/>
        <end position="153"/>
    </location>
</feature>
<dbReference type="EMBL" id="RKMZ01000004">
    <property type="protein sequence ID" value="ROX33235.1"/>
    <property type="molecule type" value="Genomic_DNA"/>
</dbReference>
<evidence type="ECO:0000259" key="4">
    <source>
        <dbReference type="Pfam" id="PF08280"/>
    </source>
</evidence>
<reference evidence="5 7" key="1">
    <citation type="submission" date="2018-10" db="EMBL/GenBank/DDBJ databases">
        <title>Genotypes and phenotypes of Enterococci isolated from broiler chickens.</title>
        <authorList>
            <person name="Muhammad A.R."/>
            <person name="Diarra M.S."/>
        </authorList>
    </citation>
    <scope>NUCLEOTIDE SEQUENCE [LARGE SCALE GENOMIC DNA]</scope>
    <source>
        <strain evidence="5 7">LIT2 A36'</strain>
    </source>
</reference>
<dbReference type="Pfam" id="PF05043">
    <property type="entry name" value="Mga"/>
    <property type="match status" value="1"/>
</dbReference>
<evidence type="ECO:0000256" key="2">
    <source>
        <dbReference type="ARBA" id="ARBA00023163"/>
    </source>
</evidence>
<dbReference type="EMBL" id="SEWT01000006">
    <property type="protein sequence ID" value="RYU31972.1"/>
    <property type="molecule type" value="Genomic_DNA"/>
</dbReference>
<name>A0A8B3RTD0_ENTFL</name>
<organism evidence="6 8">
    <name type="scientific">Enterococcus faecalis</name>
    <name type="common">Streptococcus faecalis</name>
    <dbReference type="NCBI Taxonomy" id="1351"/>
    <lineage>
        <taxon>Bacteria</taxon>
        <taxon>Bacillati</taxon>
        <taxon>Bacillota</taxon>
        <taxon>Bacilli</taxon>
        <taxon>Lactobacillales</taxon>
        <taxon>Enterococcaceae</taxon>
        <taxon>Enterococcus</taxon>
    </lineage>
</organism>
<accession>A0A8B3RTD0</accession>
<dbReference type="PANTHER" id="PTHR30185:SF18">
    <property type="entry name" value="TRANSCRIPTIONAL REGULATOR MTLR"/>
    <property type="match status" value="1"/>
</dbReference>